<dbReference type="EMBL" id="PQXH01000033">
    <property type="protein sequence ID" value="TGO15988.1"/>
    <property type="molecule type" value="Genomic_DNA"/>
</dbReference>
<dbReference type="AlphaFoldDB" id="A0A4Z1EXV4"/>
<dbReference type="Proteomes" id="UP000297777">
    <property type="component" value="Unassembled WGS sequence"/>
</dbReference>
<name>A0A4Z1EXV4_9HELO</name>
<reference evidence="2 3" key="1">
    <citation type="submission" date="2017-12" db="EMBL/GenBank/DDBJ databases">
        <title>Comparative genomics of Botrytis spp.</title>
        <authorList>
            <person name="Valero-Jimenez C.A."/>
            <person name="Tapia P."/>
            <person name="Veloso J."/>
            <person name="Silva-Moreno E."/>
            <person name="Staats M."/>
            <person name="Valdes J.H."/>
            <person name="Van Kan J.A.L."/>
        </authorList>
    </citation>
    <scope>NUCLEOTIDE SEQUENCE [LARGE SCALE GENOMIC DNA]</scope>
    <source>
        <strain evidence="2 3">Bt9001</strain>
    </source>
</reference>
<proteinExistence type="predicted"/>
<sequence>MGVVGYQTYTGLAVAMADLDKPLPKFHTWAESYSPHVRCIDIAETFTHSFGGCLELKNRILSSAHMAVSGDIQWEISPSGKDVLEGKPVIAGAGEAATTTDVFYAGTNLEPIESLTKDTSGPAEIITVTPTVNNSTNANGKGKKNSESRRRSIAVSAEYRNAGRVVAVPPIDTYYINGNTEQTPWSTYRRTPTNECYIISIFWTYFLVNTQQLIPK</sequence>
<gene>
    <name evidence="2" type="ORF">BTUL_0033g00260</name>
</gene>
<comment type="caution">
    <text evidence="2">The sequence shown here is derived from an EMBL/GenBank/DDBJ whole genome shotgun (WGS) entry which is preliminary data.</text>
</comment>
<evidence type="ECO:0000256" key="1">
    <source>
        <dbReference type="SAM" id="MobiDB-lite"/>
    </source>
</evidence>
<accession>A0A4Z1EXV4</accession>
<keyword evidence="3" id="KW-1185">Reference proteome</keyword>
<evidence type="ECO:0000313" key="3">
    <source>
        <dbReference type="Proteomes" id="UP000297777"/>
    </source>
</evidence>
<evidence type="ECO:0000313" key="2">
    <source>
        <dbReference type="EMBL" id="TGO15988.1"/>
    </source>
</evidence>
<protein>
    <submittedName>
        <fullName evidence="2">Uncharacterized protein</fullName>
    </submittedName>
</protein>
<organism evidence="2 3">
    <name type="scientific">Botrytis tulipae</name>
    <dbReference type="NCBI Taxonomy" id="87230"/>
    <lineage>
        <taxon>Eukaryota</taxon>
        <taxon>Fungi</taxon>
        <taxon>Dikarya</taxon>
        <taxon>Ascomycota</taxon>
        <taxon>Pezizomycotina</taxon>
        <taxon>Leotiomycetes</taxon>
        <taxon>Helotiales</taxon>
        <taxon>Sclerotiniaceae</taxon>
        <taxon>Botrytis</taxon>
    </lineage>
</organism>
<feature type="region of interest" description="Disordered" evidence="1">
    <location>
        <begin position="131"/>
        <end position="150"/>
    </location>
</feature>